<dbReference type="InterPro" id="IPR007592">
    <property type="entry name" value="GEBP"/>
</dbReference>
<dbReference type="AlphaFoldDB" id="A0A445I9S7"/>
<dbReference type="PANTHER" id="PTHR31662:SF33">
    <property type="entry name" value="DNA-BINDING STOREKEEPER PROTEIN TRANSCRIPTIONAL REGULATOR-LIKE PROTEIN"/>
    <property type="match status" value="1"/>
</dbReference>
<dbReference type="EMBL" id="QZWG01000011">
    <property type="protein sequence ID" value="RZB82773.1"/>
    <property type="molecule type" value="Genomic_DNA"/>
</dbReference>
<feature type="domain" description="Glabrous enhancer-binding protein-like DBD" evidence="3">
    <location>
        <begin position="201"/>
        <end position="297"/>
    </location>
</feature>
<reference evidence="5 6" key="1">
    <citation type="submission" date="2018-09" db="EMBL/GenBank/DDBJ databases">
        <title>A high-quality reference genome of wild soybean provides a powerful tool to mine soybean genomes.</title>
        <authorList>
            <person name="Xie M."/>
            <person name="Chung C.Y.L."/>
            <person name="Li M.-W."/>
            <person name="Wong F.-L."/>
            <person name="Chan T.-F."/>
            <person name="Lam H.-M."/>
        </authorList>
    </citation>
    <scope>NUCLEOTIDE SEQUENCE [LARGE SCALE GENOMIC DNA]</scope>
    <source>
        <strain evidence="6">cv. W05</strain>
        <tissue evidence="5">Hypocotyl of etiolated seedlings</tissue>
    </source>
</reference>
<comment type="similarity">
    <text evidence="1">Belongs to the GeBP family.</text>
</comment>
<proteinExistence type="inferred from homology"/>
<evidence type="ECO:0000256" key="1">
    <source>
        <dbReference type="ARBA" id="ARBA00010820"/>
    </source>
</evidence>
<dbReference type="GO" id="GO:0005634">
    <property type="term" value="C:nucleus"/>
    <property type="evidence" value="ECO:0007669"/>
    <property type="project" value="TreeGrafter"/>
</dbReference>
<name>A0A445I9S7_GLYSO</name>
<feature type="compositionally biased region" description="Acidic residues" evidence="2">
    <location>
        <begin position="41"/>
        <end position="73"/>
    </location>
</feature>
<dbReference type="Proteomes" id="UP000289340">
    <property type="component" value="Chromosome 11"/>
</dbReference>
<dbReference type="PANTHER" id="PTHR31662">
    <property type="entry name" value="BNAANNG10740D PROTEIN-RELATED"/>
    <property type="match status" value="1"/>
</dbReference>
<sequence length="448" mass="49235">MAQKQKLRPSPLDEPPTASSSDSEEEEPQQQQPSSQKNKEEEDEEVSSGEEEEEDEEEEEAASSEEEEEDEDLPPPPVSKNPPPPPANPQPQHSSSESETESGSETESEPDPTPVKVKPLASKPMDQAQKPKAQPSPAPPPKLTLKRPAENNNNNARVADSKRAKKKATESSSAANSAAAAASDDEMEEDGKKSGDNSKKFQRLWSEEDELAIVKGVVEFTSKTGLDPLKFPNTNAFHDFVKKSLHVEVSCNQLKEKVRRLKKKFETQAGKGKNGEAPKFSKPHDQKFFELSKKVWGREVTAGANGGPVEKPKSNGSAVKSPKKKESGSRNVASAKKPKPESKPEPVPVLSLEYKDSEKMQINQKPDGGDASLFLRELARSKEGASICKLDEDDVKRGLELIGESKRAELRGKWKKLHLAEMELFANRSELIGEQTKLILEALQASDH</sequence>
<feature type="compositionally biased region" description="Basic and acidic residues" evidence="2">
    <location>
        <begin position="190"/>
        <end position="199"/>
    </location>
</feature>
<feature type="compositionally biased region" description="Pro residues" evidence="2">
    <location>
        <begin position="74"/>
        <end position="89"/>
    </location>
</feature>
<feature type="compositionally biased region" description="Acidic residues" evidence="2">
    <location>
        <begin position="98"/>
        <end position="110"/>
    </location>
</feature>
<feature type="compositionally biased region" description="Low complexity" evidence="2">
    <location>
        <begin position="170"/>
        <end position="182"/>
    </location>
</feature>
<evidence type="ECO:0000313" key="6">
    <source>
        <dbReference type="Proteomes" id="UP000289340"/>
    </source>
</evidence>
<evidence type="ECO:0000256" key="2">
    <source>
        <dbReference type="SAM" id="MobiDB-lite"/>
    </source>
</evidence>
<dbReference type="Pfam" id="PF04504">
    <property type="entry name" value="GeBP-like_DBD"/>
    <property type="match status" value="1"/>
</dbReference>
<feature type="region of interest" description="Disordered" evidence="2">
    <location>
        <begin position="300"/>
        <end position="351"/>
    </location>
</feature>
<comment type="caution">
    <text evidence="5">The sequence shown here is derived from an EMBL/GenBank/DDBJ whole genome shotgun (WGS) entry which is preliminary data.</text>
</comment>
<protein>
    <submittedName>
        <fullName evidence="4">Putative transcription factor isoform A</fullName>
    </submittedName>
    <submittedName>
        <fullName evidence="5">Putative transcription factor isoform B</fullName>
    </submittedName>
</protein>
<evidence type="ECO:0000313" key="4">
    <source>
        <dbReference type="EMBL" id="RZB82773.1"/>
    </source>
</evidence>
<dbReference type="EMBL" id="QZWG01000011">
    <property type="protein sequence ID" value="RZB82774.1"/>
    <property type="molecule type" value="Genomic_DNA"/>
</dbReference>
<keyword evidence="6" id="KW-1185">Reference proteome</keyword>
<dbReference type="GO" id="GO:0006355">
    <property type="term" value="P:regulation of DNA-templated transcription"/>
    <property type="evidence" value="ECO:0007669"/>
    <property type="project" value="InterPro"/>
</dbReference>
<feature type="region of interest" description="Disordered" evidence="2">
    <location>
        <begin position="265"/>
        <end position="285"/>
    </location>
</feature>
<dbReference type="Gramene" id="XM_028332974.1">
    <property type="protein sequence ID" value="XP_028188775.1"/>
    <property type="gene ID" value="LOC114375206"/>
</dbReference>
<organism evidence="5 6">
    <name type="scientific">Glycine soja</name>
    <name type="common">Wild soybean</name>
    <dbReference type="NCBI Taxonomy" id="3848"/>
    <lineage>
        <taxon>Eukaryota</taxon>
        <taxon>Viridiplantae</taxon>
        <taxon>Streptophyta</taxon>
        <taxon>Embryophyta</taxon>
        <taxon>Tracheophyta</taxon>
        <taxon>Spermatophyta</taxon>
        <taxon>Magnoliopsida</taxon>
        <taxon>eudicotyledons</taxon>
        <taxon>Gunneridae</taxon>
        <taxon>Pentapetalae</taxon>
        <taxon>rosids</taxon>
        <taxon>fabids</taxon>
        <taxon>Fabales</taxon>
        <taxon>Fabaceae</taxon>
        <taxon>Papilionoideae</taxon>
        <taxon>50 kb inversion clade</taxon>
        <taxon>NPAAA clade</taxon>
        <taxon>indigoferoid/millettioid clade</taxon>
        <taxon>Phaseoleae</taxon>
        <taxon>Glycine</taxon>
        <taxon>Glycine subgen. Soja</taxon>
    </lineage>
</organism>
<evidence type="ECO:0000313" key="5">
    <source>
        <dbReference type="EMBL" id="RZB82774.1"/>
    </source>
</evidence>
<evidence type="ECO:0000259" key="3">
    <source>
        <dbReference type="Pfam" id="PF04504"/>
    </source>
</evidence>
<gene>
    <name evidence="5" type="ORF">D0Y65_031735</name>
</gene>
<feature type="region of interest" description="Disordered" evidence="2">
    <location>
        <begin position="1"/>
        <end position="201"/>
    </location>
</feature>
<accession>A0A445I9S7</accession>
<dbReference type="InterPro" id="IPR053932">
    <property type="entry name" value="GeBP-like_DBD"/>
</dbReference>